<evidence type="ECO:0000313" key="3">
    <source>
        <dbReference type="EMBL" id="MBT1712102.1"/>
    </source>
</evidence>
<dbReference type="InterPro" id="IPR015943">
    <property type="entry name" value="WD40/YVTN_repeat-like_dom_sf"/>
</dbReference>
<evidence type="ECO:0000256" key="1">
    <source>
        <dbReference type="ARBA" id="ARBA00022553"/>
    </source>
</evidence>
<dbReference type="GO" id="GO:0006355">
    <property type="term" value="P:regulation of DNA-templated transcription"/>
    <property type="evidence" value="ECO:0007669"/>
    <property type="project" value="InterPro"/>
</dbReference>
<dbReference type="EMBL" id="JAHESE010000050">
    <property type="protein sequence ID" value="MBT1712102.1"/>
    <property type="molecule type" value="Genomic_DNA"/>
</dbReference>
<dbReference type="Pfam" id="PF07495">
    <property type="entry name" value="Y_Y_Y"/>
    <property type="match status" value="1"/>
</dbReference>
<dbReference type="Gene3D" id="2.60.40.10">
    <property type="entry name" value="Immunoglobulins"/>
    <property type="match status" value="1"/>
</dbReference>
<accession>A0AAP2E5B8</accession>
<dbReference type="SUPFAM" id="SSF63829">
    <property type="entry name" value="Calcium-dependent phosphotriesterase"/>
    <property type="match status" value="1"/>
</dbReference>
<dbReference type="InterPro" id="IPR016032">
    <property type="entry name" value="Sig_transdc_resp-reg_C-effctor"/>
</dbReference>
<dbReference type="SUPFAM" id="SSF46894">
    <property type="entry name" value="C-terminal effector domain of the bipartite response regulators"/>
    <property type="match status" value="1"/>
</dbReference>
<protein>
    <recommendedName>
        <fullName evidence="2">Two component regulator three Y domain-containing protein</fullName>
    </recommendedName>
</protein>
<evidence type="ECO:0000313" key="4">
    <source>
        <dbReference type="Proteomes" id="UP001319080"/>
    </source>
</evidence>
<feature type="domain" description="Two component regulator three Y" evidence="2">
    <location>
        <begin position="717"/>
        <end position="779"/>
    </location>
</feature>
<reference evidence="3 4" key="1">
    <citation type="submission" date="2021-05" db="EMBL/GenBank/DDBJ databases">
        <title>A Polyphasic approach of four new species of the genus Ohtaekwangia: Ohtaekwangia histidinii sp. nov., Ohtaekwangia cretensis sp. nov., Ohtaekwangia indiensis sp. nov., Ohtaekwangia reichenbachii sp. nov. from diverse environment.</title>
        <authorList>
            <person name="Octaviana S."/>
        </authorList>
    </citation>
    <scope>NUCLEOTIDE SEQUENCE [LARGE SCALE GENOMIC DNA]</scope>
    <source>
        <strain evidence="3 4">PWU5</strain>
    </source>
</reference>
<dbReference type="PANTHER" id="PTHR43547">
    <property type="entry name" value="TWO-COMPONENT HISTIDINE KINASE"/>
    <property type="match status" value="1"/>
</dbReference>
<gene>
    <name evidence="3" type="ORF">KK062_27925</name>
</gene>
<dbReference type="PANTHER" id="PTHR43547:SF2">
    <property type="entry name" value="HYBRID SIGNAL TRANSDUCTION HISTIDINE KINASE C"/>
    <property type="match status" value="1"/>
</dbReference>
<dbReference type="AlphaFoldDB" id="A0AAP2E5B8"/>
<name>A0AAP2E5B8_9BACT</name>
<evidence type="ECO:0000259" key="2">
    <source>
        <dbReference type="Pfam" id="PF07495"/>
    </source>
</evidence>
<organism evidence="3 4">
    <name type="scientific">Dawidia cretensis</name>
    <dbReference type="NCBI Taxonomy" id="2782350"/>
    <lineage>
        <taxon>Bacteria</taxon>
        <taxon>Pseudomonadati</taxon>
        <taxon>Bacteroidota</taxon>
        <taxon>Cytophagia</taxon>
        <taxon>Cytophagales</taxon>
        <taxon>Chryseotaleaceae</taxon>
        <taxon>Dawidia</taxon>
    </lineage>
</organism>
<dbReference type="Gene3D" id="2.130.10.10">
    <property type="entry name" value="YVTN repeat-like/Quinoprotein amine dehydrogenase"/>
    <property type="match status" value="2"/>
</dbReference>
<comment type="caution">
    <text evidence="3">The sequence shown here is derived from an EMBL/GenBank/DDBJ whole genome shotgun (WGS) entry which is preliminary data.</text>
</comment>
<keyword evidence="1" id="KW-0597">Phosphoprotein</keyword>
<keyword evidence="4" id="KW-1185">Reference proteome</keyword>
<sequence>MEKIIEMLRIFNTTTDHVMDHFVFPATHRKLVCFILAVWLPAMIPAFAQTPPEGIPYIRHYSRQDYGSSPFNWSIVQDRRGVVYVANNYNLLQFDGNTWRSTPLPNRTVVRSLALDKNGTVYYGGQADFGYLQPDAHGEPTFVSLRSRIKPTEQAFADVWKILVTEHGVVFCTTAGLYTWQHDSIRFFPLDPEAAGLTSYFYVSRRLFVCRQRQGIAEFKDQELVTVPHSEALARDNITGMLPAPGNRILLATQQHGLFMYDGYSGFTPWSPESIPFFRNNTVVCAAAVAGGYILGSSHHGMLMLSDDGTPRLHLHRDNGLQHNGIEYIYPDNNGNVWLALRDGIDYVEINSPFTRLSTASGLAGAGFTSWVDGNIFYAGTSEGLYYKPWTPNNNPLTPSPFRLVEGTAGQTYNLQKIGNTLLLTHNNGVYTVDGPTAKRCEGPAGAWLVQPLAKRPGYLLCGAYDGLRLYQMIGDQPTFRWKIRGFEESARVIEQDAAGNLWVAHGYLGLYRITLTDDLRQVRDVQFYNARNGFPSNVFINVFQVSHELVFTGQRGIYSYDAGRDTFVPHAALVEALGAEGHTRKLVEDREGNIWFASGDDLGILRKRNGQHYESTRTIFNKLQRRLVGGFEHIAPHSARHVIIGTDDGFVHFDPGFVFDTDRTFTTLIRSVVITAGGDSLLSGGSSADATAATSGDTPTLPYARNALRFSFSATSYEDPEHVQYQYRLEGYDAQWSPWTKHTAQAYTDLPEGRYTFHVKSQDLYHRAGSEAVYTFSILPPWYRSYWAYAGYLVVSALLLQWGYRSGQRARQKAIRLQEATHQEAVLRAEKEVIKLNHEKLEHALAHKNQELASSAMHIVHSFETLQKVKSDLYAALEAVQDPEARNHLKRILRAIAGELTVENRWEQFEHHFNQIHQDFLARLRREYPGLTHNDIKLISYLKLNLATKEIAPLLNLTVRGVEASRYRIRKKMNLDPHVNLTDFILRY</sequence>
<dbReference type="InterPro" id="IPR013783">
    <property type="entry name" value="Ig-like_fold"/>
</dbReference>
<dbReference type="InterPro" id="IPR011123">
    <property type="entry name" value="Y_Y_Y"/>
</dbReference>
<dbReference type="GO" id="GO:0000155">
    <property type="term" value="F:phosphorelay sensor kinase activity"/>
    <property type="evidence" value="ECO:0007669"/>
    <property type="project" value="TreeGrafter"/>
</dbReference>
<dbReference type="GO" id="GO:0003677">
    <property type="term" value="F:DNA binding"/>
    <property type="evidence" value="ECO:0007669"/>
    <property type="project" value="InterPro"/>
</dbReference>
<dbReference type="Proteomes" id="UP001319080">
    <property type="component" value="Unassembled WGS sequence"/>
</dbReference>
<proteinExistence type="predicted"/>